<dbReference type="PANTHER" id="PTHR43547">
    <property type="entry name" value="TWO-COMPONENT HISTIDINE KINASE"/>
    <property type="match status" value="1"/>
</dbReference>
<dbReference type="EMBL" id="FXTB01000011">
    <property type="protein sequence ID" value="SMO87424.1"/>
    <property type="molecule type" value="Genomic_DNA"/>
</dbReference>
<keyword evidence="5" id="KW-0175">Coiled coil</keyword>
<organism evidence="8 9">
    <name type="scientific">Saccharicrinis carchari</name>
    <dbReference type="NCBI Taxonomy" id="1168039"/>
    <lineage>
        <taxon>Bacteria</taxon>
        <taxon>Pseudomonadati</taxon>
        <taxon>Bacteroidota</taxon>
        <taxon>Bacteroidia</taxon>
        <taxon>Marinilabiliales</taxon>
        <taxon>Marinilabiliaceae</taxon>
        <taxon>Saccharicrinis</taxon>
    </lineage>
</organism>
<keyword evidence="9" id="KW-1185">Reference proteome</keyword>
<dbReference type="SMART" id="SM00388">
    <property type="entry name" value="HisKA"/>
    <property type="match status" value="1"/>
</dbReference>
<feature type="coiled-coil region" evidence="5">
    <location>
        <begin position="137"/>
        <end position="174"/>
    </location>
</feature>
<dbReference type="InterPro" id="IPR003594">
    <property type="entry name" value="HATPase_dom"/>
</dbReference>
<dbReference type="InterPro" id="IPR005467">
    <property type="entry name" value="His_kinase_dom"/>
</dbReference>
<dbReference type="Pfam" id="PF00072">
    <property type="entry name" value="Response_reg"/>
    <property type="match status" value="1"/>
</dbReference>
<dbReference type="SUPFAM" id="SSF47384">
    <property type="entry name" value="Homodimeric domain of signal transducing histidine kinase"/>
    <property type="match status" value="1"/>
</dbReference>
<dbReference type="InterPro" id="IPR036097">
    <property type="entry name" value="HisK_dim/P_sf"/>
</dbReference>
<dbReference type="SMART" id="SM00448">
    <property type="entry name" value="REC"/>
    <property type="match status" value="1"/>
</dbReference>
<dbReference type="PANTHER" id="PTHR43547:SF2">
    <property type="entry name" value="HYBRID SIGNAL TRANSDUCTION HISTIDINE KINASE C"/>
    <property type="match status" value="1"/>
</dbReference>
<dbReference type="GO" id="GO:0000155">
    <property type="term" value="F:phosphorelay sensor kinase activity"/>
    <property type="evidence" value="ECO:0007669"/>
    <property type="project" value="InterPro"/>
</dbReference>
<dbReference type="InterPro" id="IPR003661">
    <property type="entry name" value="HisK_dim/P_dom"/>
</dbReference>
<feature type="domain" description="Histidine kinase" evidence="6">
    <location>
        <begin position="174"/>
        <end position="388"/>
    </location>
</feature>
<dbReference type="Gene3D" id="3.30.565.10">
    <property type="entry name" value="Histidine kinase-like ATPase, C-terminal domain"/>
    <property type="match status" value="1"/>
</dbReference>
<dbReference type="CDD" id="cd00082">
    <property type="entry name" value="HisKA"/>
    <property type="match status" value="1"/>
</dbReference>
<evidence type="ECO:0000256" key="3">
    <source>
        <dbReference type="ARBA" id="ARBA00022553"/>
    </source>
</evidence>
<dbReference type="InterPro" id="IPR001789">
    <property type="entry name" value="Sig_transdc_resp-reg_receiver"/>
</dbReference>
<dbReference type="Gene3D" id="1.10.287.130">
    <property type="match status" value="1"/>
</dbReference>
<dbReference type="Gene3D" id="3.40.50.2300">
    <property type="match status" value="1"/>
</dbReference>
<evidence type="ECO:0000256" key="4">
    <source>
        <dbReference type="PROSITE-ProRule" id="PRU00169"/>
    </source>
</evidence>
<feature type="domain" description="Response regulatory" evidence="7">
    <location>
        <begin position="4"/>
        <end position="120"/>
    </location>
</feature>
<gene>
    <name evidence="8" type="ORF">SAMN06265379_11144</name>
</gene>
<sequence>MNNKILIVDDNPKNLQVLAALLAENNYSVEVALNGKSAIKWLQVATFDAILMDVMMPEINGFETCETIKKDARHADIPVIFLTARTDVESVTEGFERGGVDFITKPFNQKELLARLSTHIELKKSREKILDLNGWLSSEVEKKTEELNESYQRLKEANENLKQLDVAKNDFLNSISHELRTPLNGIMGSINLLNTYTHDKHIQEIVTLLDSSVSNLEKYSYAALQISNLQLKGISQLKLERLDMLPLIQSIVSGFSEKVKAKNIQCRFTMECIEAIAEADREFIQNALCALLDCSMIFTRKGFIKVIVSCEEKQIKVKIVDTGSPYEGKELNHFFKSVSNQNYTFERNNAMELYLARMIILLHNGTLEFGNMAENAGTVTTVYLPCKMN</sequence>
<comment type="catalytic activity">
    <reaction evidence="1">
        <text>ATP + protein L-histidine = ADP + protein N-phospho-L-histidine.</text>
        <dbReference type="EC" id="2.7.13.3"/>
    </reaction>
</comment>
<dbReference type="OrthoDB" id="9781208at2"/>
<evidence type="ECO:0000256" key="5">
    <source>
        <dbReference type="SAM" id="Coils"/>
    </source>
</evidence>
<dbReference type="InterPro" id="IPR011006">
    <property type="entry name" value="CheY-like_superfamily"/>
</dbReference>
<dbReference type="Pfam" id="PF02518">
    <property type="entry name" value="HATPase_c"/>
    <property type="match status" value="1"/>
</dbReference>
<keyword evidence="8" id="KW-0808">Transferase</keyword>
<dbReference type="CDD" id="cd19920">
    <property type="entry name" value="REC_PA4781-like"/>
    <property type="match status" value="1"/>
</dbReference>
<evidence type="ECO:0000259" key="6">
    <source>
        <dbReference type="PROSITE" id="PS50109"/>
    </source>
</evidence>
<dbReference type="InterPro" id="IPR036890">
    <property type="entry name" value="HATPase_C_sf"/>
</dbReference>
<dbReference type="SUPFAM" id="SSF55874">
    <property type="entry name" value="ATPase domain of HSP90 chaperone/DNA topoisomerase II/histidine kinase"/>
    <property type="match status" value="1"/>
</dbReference>
<evidence type="ECO:0000313" key="8">
    <source>
        <dbReference type="EMBL" id="SMO87424.1"/>
    </source>
</evidence>
<feature type="modified residue" description="4-aspartylphosphate" evidence="4">
    <location>
        <position position="53"/>
    </location>
</feature>
<reference evidence="8 9" key="1">
    <citation type="submission" date="2017-05" db="EMBL/GenBank/DDBJ databases">
        <authorList>
            <person name="Varghese N."/>
            <person name="Submissions S."/>
        </authorList>
    </citation>
    <scope>NUCLEOTIDE SEQUENCE [LARGE SCALE GENOMIC DNA]</scope>
    <source>
        <strain evidence="8 9">DSM 27040</strain>
    </source>
</reference>
<keyword evidence="3 4" id="KW-0597">Phosphoprotein</keyword>
<dbReference type="PROSITE" id="PS50109">
    <property type="entry name" value="HIS_KIN"/>
    <property type="match status" value="1"/>
</dbReference>
<dbReference type="PROSITE" id="PS50110">
    <property type="entry name" value="RESPONSE_REGULATORY"/>
    <property type="match status" value="1"/>
</dbReference>
<dbReference type="Proteomes" id="UP000319040">
    <property type="component" value="Unassembled WGS sequence"/>
</dbReference>
<evidence type="ECO:0000259" key="7">
    <source>
        <dbReference type="PROSITE" id="PS50110"/>
    </source>
</evidence>
<proteinExistence type="predicted"/>
<protein>
    <recommendedName>
        <fullName evidence="2">histidine kinase</fullName>
        <ecNumber evidence="2">2.7.13.3</ecNumber>
    </recommendedName>
</protein>
<evidence type="ECO:0000256" key="1">
    <source>
        <dbReference type="ARBA" id="ARBA00000085"/>
    </source>
</evidence>
<keyword evidence="8" id="KW-0418">Kinase</keyword>
<evidence type="ECO:0000256" key="2">
    <source>
        <dbReference type="ARBA" id="ARBA00012438"/>
    </source>
</evidence>
<dbReference type="RefSeq" id="WP_142534491.1">
    <property type="nucleotide sequence ID" value="NZ_FXTB01000011.1"/>
</dbReference>
<accession>A0A521EU43</accession>
<name>A0A521EU43_SACCC</name>
<dbReference type="EC" id="2.7.13.3" evidence="2"/>
<dbReference type="SUPFAM" id="SSF52172">
    <property type="entry name" value="CheY-like"/>
    <property type="match status" value="1"/>
</dbReference>
<dbReference type="Pfam" id="PF00512">
    <property type="entry name" value="HisKA"/>
    <property type="match status" value="1"/>
</dbReference>
<dbReference type="AlphaFoldDB" id="A0A521EU43"/>
<evidence type="ECO:0000313" key="9">
    <source>
        <dbReference type="Proteomes" id="UP000319040"/>
    </source>
</evidence>